<organism evidence="6 7">
    <name type="scientific">Pontiella desulfatans</name>
    <dbReference type="NCBI Taxonomy" id="2750659"/>
    <lineage>
        <taxon>Bacteria</taxon>
        <taxon>Pseudomonadati</taxon>
        <taxon>Kiritimatiellota</taxon>
        <taxon>Kiritimatiellia</taxon>
        <taxon>Kiritimatiellales</taxon>
        <taxon>Pontiellaceae</taxon>
        <taxon>Pontiella</taxon>
    </lineage>
</organism>
<dbReference type="Pfam" id="PF14509">
    <property type="entry name" value="GH97_C"/>
    <property type="match status" value="1"/>
</dbReference>
<dbReference type="RefSeq" id="WP_168442460.1">
    <property type="nucleotide sequence ID" value="NZ_CAAHFG010000002.1"/>
</dbReference>
<dbReference type="PANTHER" id="PTHR35803:SF2">
    <property type="entry name" value="RETAINING ALPHA-GALACTOSIDASE"/>
    <property type="match status" value="1"/>
</dbReference>
<dbReference type="AlphaFoldDB" id="A0A6C2U6C0"/>
<evidence type="ECO:0000313" key="6">
    <source>
        <dbReference type="EMBL" id="VGO15622.1"/>
    </source>
</evidence>
<dbReference type="Proteomes" id="UP000366872">
    <property type="component" value="Unassembled WGS sequence"/>
</dbReference>
<evidence type="ECO:0000259" key="5">
    <source>
        <dbReference type="Pfam" id="PF14509"/>
    </source>
</evidence>
<evidence type="ECO:0000259" key="4">
    <source>
        <dbReference type="Pfam" id="PF14508"/>
    </source>
</evidence>
<reference evidence="6 7" key="1">
    <citation type="submission" date="2019-04" db="EMBL/GenBank/DDBJ databases">
        <authorList>
            <person name="Van Vliet M D."/>
        </authorList>
    </citation>
    <scope>NUCLEOTIDE SEQUENCE [LARGE SCALE GENOMIC DNA]</scope>
    <source>
        <strain evidence="6 7">F1</strain>
    </source>
</reference>
<evidence type="ECO:0000259" key="3">
    <source>
        <dbReference type="Pfam" id="PF10566"/>
    </source>
</evidence>
<dbReference type="InterPro" id="IPR029486">
    <property type="entry name" value="GH97_N"/>
</dbReference>
<evidence type="ECO:0000256" key="2">
    <source>
        <dbReference type="ARBA" id="ARBA00023295"/>
    </source>
</evidence>
<gene>
    <name evidence="6" type="ORF">PDESU_04207</name>
</gene>
<dbReference type="EMBL" id="CAAHFG010000002">
    <property type="protein sequence ID" value="VGO15622.1"/>
    <property type="molecule type" value="Genomic_DNA"/>
</dbReference>
<accession>A0A6C2U6C0</accession>
<dbReference type="Gene3D" id="2.70.98.10">
    <property type="match status" value="1"/>
</dbReference>
<keyword evidence="2" id="KW-0326">Glycosidase</keyword>
<dbReference type="GO" id="GO:0030246">
    <property type="term" value="F:carbohydrate binding"/>
    <property type="evidence" value="ECO:0007669"/>
    <property type="project" value="InterPro"/>
</dbReference>
<dbReference type="PANTHER" id="PTHR35803">
    <property type="entry name" value="GLUCAN 1,4-ALPHA-GLUCOSIDASE SUSB-RELATED"/>
    <property type="match status" value="1"/>
</dbReference>
<dbReference type="Gene3D" id="3.20.20.70">
    <property type="entry name" value="Aldolase class I"/>
    <property type="match status" value="1"/>
</dbReference>
<dbReference type="InterPro" id="IPR013780">
    <property type="entry name" value="Glyco_hydro_b"/>
</dbReference>
<dbReference type="InterPro" id="IPR019563">
    <property type="entry name" value="GH97_catalytic"/>
</dbReference>
<feature type="domain" description="Glycosyl-hydrolase 97 C-terminal oligomerisation" evidence="5">
    <location>
        <begin position="558"/>
        <end position="654"/>
    </location>
</feature>
<dbReference type="InterPro" id="IPR052720">
    <property type="entry name" value="Glycosyl_hydrolase_97"/>
</dbReference>
<dbReference type="Gene3D" id="2.60.40.1180">
    <property type="entry name" value="Golgi alpha-mannosidase II"/>
    <property type="match status" value="1"/>
</dbReference>
<dbReference type="InterPro" id="IPR014718">
    <property type="entry name" value="GH-type_carb-bd"/>
</dbReference>
<evidence type="ECO:0000256" key="1">
    <source>
        <dbReference type="ARBA" id="ARBA00022801"/>
    </source>
</evidence>
<feature type="domain" description="Glycosyl-hydrolase 97 catalytic" evidence="3">
    <location>
        <begin position="306"/>
        <end position="460"/>
    </location>
</feature>
<dbReference type="InterPro" id="IPR029483">
    <property type="entry name" value="GH97_C"/>
</dbReference>
<feature type="domain" description="Glycosyl-hydrolase 97 N-terminal" evidence="4">
    <location>
        <begin position="30"/>
        <end position="288"/>
    </location>
</feature>
<proteinExistence type="predicted"/>
<dbReference type="InterPro" id="IPR013785">
    <property type="entry name" value="Aldolase_TIM"/>
</dbReference>
<dbReference type="Pfam" id="PF10566">
    <property type="entry name" value="Glyco_hydro_97"/>
    <property type="match status" value="1"/>
</dbReference>
<dbReference type="SUPFAM" id="SSF51445">
    <property type="entry name" value="(Trans)glycosidases"/>
    <property type="match status" value="1"/>
</dbReference>
<keyword evidence="7" id="KW-1185">Reference proteome</keyword>
<dbReference type="GO" id="GO:0016798">
    <property type="term" value="F:hydrolase activity, acting on glycosyl bonds"/>
    <property type="evidence" value="ECO:0007669"/>
    <property type="project" value="UniProtKB-KW"/>
</dbReference>
<protein>
    <submittedName>
        <fullName evidence="6">Retaining alpha-galactosidase</fullName>
    </submittedName>
</protein>
<keyword evidence="1" id="KW-0378">Hydrolase</keyword>
<dbReference type="Pfam" id="PF14508">
    <property type="entry name" value="GH97_N"/>
    <property type="match status" value="1"/>
</dbReference>
<evidence type="ECO:0000313" key="7">
    <source>
        <dbReference type="Proteomes" id="UP000366872"/>
    </source>
</evidence>
<sequence>MGMIQGIWAITATTVFAATLVQAQEVRTVSPDETIVFSILAEGANICGKLAVDGKSVIDRIPMSITIDGVEYPGSGGLNKTETRTIDRETVPVIPGISSRFREQCNETVIRFDGPVNLRVRVHNDGAAFRWESRIDRGEVTVNGEELAFEFADDYPAYYPTPEKKGYFSHQERRLGRLPISAAPIGQPTSPPVLLELDGGRKLLLTDVNVQHYPGLWIEGAEGTALKASFPPYPAKTELKGDRDLTVAERSDFLAKCPGTRSFPWRAFVVADDAGLLTSTMLHTLADPCRLDDTAWIKPGKVAWDWWNYRNITDMPFKAGINQETYKHFIDFAAANDLQYIILDEGWSEKGPDNLLHVVPALNIAELVEHGESKNVGVILWMTSAALEQNFDAAFEQFSTWGIKGIKVDFMQRDDQVMMDFCERIAIVAANHQLLVDFHGGSKPTGLQRTYPNVLTHESVLGLEQNKWSKNATPGMAVLLPFTRMVAGPMDYTPGAMDNYTEATFRAVGRNPGSQGTRCHQLAMYVVYLSPLQMLADTPTKYRRNPGCMPFLSAVPTTWDETVVLHAEVGKAVAVARRKGDTWYIGAMTDWTPRELECKLGFLGNGDFQLNSWKDGPNAATEATDTTIGESTVDASSTLTLKLAPGGGYAAIIKRSKS</sequence>
<name>A0A6C2U6C0_PONDE</name>
<dbReference type="InterPro" id="IPR017853">
    <property type="entry name" value="GH"/>
</dbReference>